<dbReference type="GO" id="GO:0005886">
    <property type="term" value="C:plasma membrane"/>
    <property type="evidence" value="ECO:0007669"/>
    <property type="project" value="UniProtKB-SubCell"/>
</dbReference>
<dbReference type="Proteomes" id="UP000256977">
    <property type="component" value="Unassembled WGS sequence"/>
</dbReference>
<dbReference type="PANTHER" id="PTHR43531:SF11">
    <property type="entry name" value="METHYL-ACCEPTING CHEMOTAXIS PROTEIN 3"/>
    <property type="match status" value="1"/>
</dbReference>
<protein>
    <submittedName>
        <fullName evidence="10">Methyl-accepting chemotaxis protein</fullName>
    </submittedName>
</protein>
<dbReference type="Pfam" id="PF12729">
    <property type="entry name" value="4HB_MCP_1"/>
    <property type="match status" value="1"/>
</dbReference>
<dbReference type="InterPro" id="IPR051310">
    <property type="entry name" value="MCP_chemotaxis"/>
</dbReference>
<sequence>MKWFYNLKTSVKLVSAFLLIAAIMAFVGLFGLSNMSKLNENLNDMYNNQLLSVKNLMEAQTNFNEMRNSLRKLYMVEDKNSIQQTKEAANRAMTSVSDSIAAFRQTQLSAESEELERSIDAAFDTYVKVFNDAVALRDAGNLKDMATLIDGDYQTETNKLKAIIDKLIEINVEEADQAQKDGEATYSSASTITIVIVVIAVLLSVLFGYLISQVIAKPLRKVVQLVAKVAEGDLRQTVNHGTKDEIGILSESIDQMVLNLRQLASSIIGHSHNLSAAAEQISSSTEEIASGNTTQASSAQTISELFKELSAAIHSVAHNTEQASSLSEATMKIAGEGNEIIRSSMESMNEVSGKMSRLENDSQRIGEIIEVIEDIADQTNLLALNAAIEAARAGEQGRGFAVVADEVRKLAERSGEATKQITGIIRGMQDNTRLSVKAVEESVDLSKKTGESFRQIANMVNEAGQKVTEIAAASEEQAAQASTVLDSVENISAATEEGAAASQETAATAQSMAHLAEQLQTSVGIFKL</sequence>
<feature type="transmembrane region" description="Helical" evidence="7">
    <location>
        <begin position="13"/>
        <end position="32"/>
    </location>
</feature>
<keyword evidence="6" id="KW-0807">Transducer</keyword>
<keyword evidence="7" id="KW-0812">Transmembrane</keyword>
<dbReference type="InterPro" id="IPR004089">
    <property type="entry name" value="MCPsignal_dom"/>
</dbReference>
<keyword evidence="4 7" id="KW-0472">Membrane</keyword>
<feature type="domain" description="HAMP" evidence="9">
    <location>
        <begin position="213"/>
        <end position="265"/>
    </location>
</feature>
<accession>A0A3D9KFC9</accession>
<dbReference type="InterPro" id="IPR024478">
    <property type="entry name" value="HlyB_4HB_MCP"/>
</dbReference>
<dbReference type="SUPFAM" id="SSF58104">
    <property type="entry name" value="Methyl-accepting chemotaxis protein (MCP) signaling domain"/>
    <property type="match status" value="1"/>
</dbReference>
<evidence type="ECO:0000256" key="2">
    <source>
        <dbReference type="ARBA" id="ARBA00022475"/>
    </source>
</evidence>
<dbReference type="FunFam" id="1.10.287.950:FF:000001">
    <property type="entry name" value="Methyl-accepting chemotaxis sensory transducer"/>
    <property type="match status" value="1"/>
</dbReference>
<reference evidence="10 11" key="1">
    <citation type="submission" date="2018-07" db="EMBL/GenBank/DDBJ databases">
        <title>Genomic Encyclopedia of Type Strains, Phase III (KMG-III): the genomes of soil and plant-associated and newly described type strains.</title>
        <authorList>
            <person name="Whitman W."/>
        </authorList>
    </citation>
    <scope>NUCLEOTIDE SEQUENCE [LARGE SCALE GENOMIC DNA]</scope>
    <source>
        <strain evidence="10 11">CECT 7287</strain>
    </source>
</reference>
<feature type="transmembrane region" description="Helical" evidence="7">
    <location>
        <begin position="189"/>
        <end position="211"/>
    </location>
</feature>
<evidence type="ECO:0000256" key="3">
    <source>
        <dbReference type="ARBA" id="ARBA00022500"/>
    </source>
</evidence>
<dbReference type="PROSITE" id="PS50111">
    <property type="entry name" value="CHEMOTAXIS_TRANSDUC_2"/>
    <property type="match status" value="1"/>
</dbReference>
<feature type="domain" description="Methyl-accepting transducer" evidence="8">
    <location>
        <begin position="270"/>
        <end position="513"/>
    </location>
</feature>
<dbReference type="SMART" id="SM00304">
    <property type="entry name" value="HAMP"/>
    <property type="match status" value="2"/>
</dbReference>
<gene>
    <name evidence="10" type="ORF">DFP98_105164</name>
</gene>
<name>A0A3D9KFC9_9BACL</name>
<evidence type="ECO:0000313" key="11">
    <source>
        <dbReference type="Proteomes" id="UP000256977"/>
    </source>
</evidence>
<proteinExistence type="inferred from homology"/>
<comment type="similarity">
    <text evidence="5">Belongs to the methyl-accepting chemotaxis (MCP) protein family.</text>
</comment>
<keyword evidence="7" id="KW-1133">Transmembrane helix</keyword>
<dbReference type="InterPro" id="IPR004090">
    <property type="entry name" value="Chemotax_Me-accpt_rcpt"/>
</dbReference>
<evidence type="ECO:0000259" key="9">
    <source>
        <dbReference type="PROSITE" id="PS50885"/>
    </source>
</evidence>
<evidence type="ECO:0000256" key="1">
    <source>
        <dbReference type="ARBA" id="ARBA00004236"/>
    </source>
</evidence>
<dbReference type="GO" id="GO:0007165">
    <property type="term" value="P:signal transduction"/>
    <property type="evidence" value="ECO:0007669"/>
    <property type="project" value="UniProtKB-KW"/>
</dbReference>
<keyword evidence="2" id="KW-1003">Cell membrane</keyword>
<evidence type="ECO:0000259" key="8">
    <source>
        <dbReference type="PROSITE" id="PS50111"/>
    </source>
</evidence>
<evidence type="ECO:0000256" key="6">
    <source>
        <dbReference type="PROSITE-ProRule" id="PRU00284"/>
    </source>
</evidence>
<keyword evidence="11" id="KW-1185">Reference proteome</keyword>
<dbReference type="CDD" id="cd11386">
    <property type="entry name" value="MCP_signal"/>
    <property type="match status" value="1"/>
</dbReference>
<dbReference type="PRINTS" id="PR00260">
    <property type="entry name" value="CHEMTRNSDUCR"/>
</dbReference>
<dbReference type="EMBL" id="QRDZ01000005">
    <property type="protein sequence ID" value="RED85159.1"/>
    <property type="molecule type" value="Genomic_DNA"/>
</dbReference>
<dbReference type="OrthoDB" id="358716at2"/>
<dbReference type="PANTHER" id="PTHR43531">
    <property type="entry name" value="PROTEIN ICFG"/>
    <property type="match status" value="1"/>
</dbReference>
<dbReference type="AlphaFoldDB" id="A0A3D9KFC9"/>
<comment type="caution">
    <text evidence="10">The sequence shown here is derived from an EMBL/GenBank/DDBJ whole genome shotgun (WGS) entry which is preliminary data.</text>
</comment>
<evidence type="ECO:0000313" key="10">
    <source>
        <dbReference type="EMBL" id="RED85159.1"/>
    </source>
</evidence>
<dbReference type="PROSITE" id="PS50885">
    <property type="entry name" value="HAMP"/>
    <property type="match status" value="1"/>
</dbReference>
<dbReference type="InterPro" id="IPR003660">
    <property type="entry name" value="HAMP_dom"/>
</dbReference>
<dbReference type="Pfam" id="PF00672">
    <property type="entry name" value="HAMP"/>
    <property type="match status" value="1"/>
</dbReference>
<organism evidence="10 11">
    <name type="scientific">Cohnella phaseoli</name>
    <dbReference type="NCBI Taxonomy" id="456490"/>
    <lineage>
        <taxon>Bacteria</taxon>
        <taxon>Bacillati</taxon>
        <taxon>Bacillota</taxon>
        <taxon>Bacilli</taxon>
        <taxon>Bacillales</taxon>
        <taxon>Paenibacillaceae</taxon>
        <taxon>Cohnella</taxon>
    </lineage>
</organism>
<dbReference type="GO" id="GO:0004888">
    <property type="term" value="F:transmembrane signaling receptor activity"/>
    <property type="evidence" value="ECO:0007669"/>
    <property type="project" value="InterPro"/>
</dbReference>
<comment type="subcellular location">
    <subcellularLocation>
        <location evidence="1">Cell membrane</location>
    </subcellularLocation>
</comment>
<dbReference type="CDD" id="cd06225">
    <property type="entry name" value="HAMP"/>
    <property type="match status" value="1"/>
</dbReference>
<dbReference type="Gene3D" id="1.10.287.950">
    <property type="entry name" value="Methyl-accepting chemotaxis protein"/>
    <property type="match status" value="1"/>
</dbReference>
<evidence type="ECO:0000256" key="5">
    <source>
        <dbReference type="ARBA" id="ARBA00029447"/>
    </source>
</evidence>
<dbReference type="Pfam" id="PF00015">
    <property type="entry name" value="MCPsignal"/>
    <property type="match status" value="1"/>
</dbReference>
<dbReference type="SMART" id="SM00283">
    <property type="entry name" value="MA"/>
    <property type="match status" value="1"/>
</dbReference>
<evidence type="ECO:0000256" key="7">
    <source>
        <dbReference type="SAM" id="Phobius"/>
    </source>
</evidence>
<dbReference type="RefSeq" id="WP_116060163.1">
    <property type="nucleotide sequence ID" value="NZ_QRDZ01000005.1"/>
</dbReference>
<evidence type="ECO:0000256" key="4">
    <source>
        <dbReference type="ARBA" id="ARBA00023136"/>
    </source>
</evidence>
<keyword evidence="3" id="KW-0145">Chemotaxis</keyword>
<dbReference type="GO" id="GO:0006935">
    <property type="term" value="P:chemotaxis"/>
    <property type="evidence" value="ECO:0007669"/>
    <property type="project" value="UniProtKB-KW"/>
</dbReference>